<gene>
    <name evidence="1" type="ORF">AMST5_00169</name>
</gene>
<organism evidence="1">
    <name type="scientific">freshwater sediment metagenome</name>
    <dbReference type="NCBI Taxonomy" id="556182"/>
    <lineage>
        <taxon>unclassified sequences</taxon>
        <taxon>metagenomes</taxon>
        <taxon>ecological metagenomes</taxon>
    </lineage>
</organism>
<dbReference type="EMBL" id="OY288114">
    <property type="protein sequence ID" value="CAJ0849749.1"/>
    <property type="molecule type" value="Genomic_DNA"/>
</dbReference>
<protein>
    <recommendedName>
        <fullName evidence="2">Cyclopropane-fatty-acyl-phospholipid synthase</fullName>
    </recommendedName>
</protein>
<evidence type="ECO:0000313" key="1">
    <source>
        <dbReference type="EMBL" id="CAJ0849749.1"/>
    </source>
</evidence>
<reference evidence="1" key="1">
    <citation type="submission" date="2023-07" db="EMBL/GenBank/DDBJ databases">
        <authorList>
            <person name="Pelsma A.J. K."/>
        </authorList>
    </citation>
    <scope>NUCLEOTIDE SEQUENCE</scope>
</reference>
<dbReference type="Pfam" id="PF02353">
    <property type="entry name" value="CMAS"/>
    <property type="match status" value="1"/>
</dbReference>
<dbReference type="PANTHER" id="PTHR43832:SF1">
    <property type="entry name" value="S-ADENOSYL-L-METHIONINE-DEPENDENT METHYLTRANSFERASES SUPERFAMILY PROTEIN"/>
    <property type="match status" value="1"/>
</dbReference>
<dbReference type="AlphaFoldDB" id="A0AA48RBL0"/>
<dbReference type="CDD" id="cd02440">
    <property type="entry name" value="AdoMet_MTases"/>
    <property type="match status" value="1"/>
</dbReference>
<name>A0AA48RBL0_9ZZZZ</name>
<dbReference type="PANTHER" id="PTHR43832">
    <property type="match status" value="1"/>
</dbReference>
<dbReference type="SUPFAM" id="SSF53335">
    <property type="entry name" value="S-adenosyl-L-methionine-dependent methyltransferases"/>
    <property type="match status" value="1"/>
</dbReference>
<sequence>MSLIASAISVVERAPLPDAFLRMGVNYLVGRTRERLNGASPGAVEVFSRDMTRYPIAVHTSEANAQHYEVPARFFELTLGPRRKYSCCYYDAQVTTLAGAELRALEETVAHAGLADGQDILELGCGWGSLSLFMAEKYPKARITAVSNSTSQRRHIEAEAKRLGVDNLRVVTADMNDFTPSERFDRVVSVEMFEHMSNWRGLLTRLRDWLKADGRLFIHIFTHRDQAYRFDHADKSDWIAQHFFTGGIMPSHGLIRNFADLFAVENEWRWSGLHYQRTAADWLRNFDANRTEIDAVLRETYGTDAALWRKRWRLFFLATEGLFGDRNGEEWAVSHYRLRPVHG</sequence>
<proteinExistence type="predicted"/>
<accession>A0AA48RBL0</accession>
<dbReference type="Gene3D" id="3.40.50.150">
    <property type="entry name" value="Vaccinia Virus protein VP39"/>
    <property type="match status" value="1"/>
</dbReference>
<dbReference type="InterPro" id="IPR029063">
    <property type="entry name" value="SAM-dependent_MTases_sf"/>
</dbReference>
<evidence type="ECO:0008006" key="2">
    <source>
        <dbReference type="Google" id="ProtNLM"/>
    </source>
</evidence>
<dbReference type="FunFam" id="3.40.50.150:FF:000554">
    <property type="entry name" value="Cation-transporting ATPase"/>
    <property type="match status" value="1"/>
</dbReference>